<dbReference type="Pfam" id="PF00623">
    <property type="entry name" value="RNA_pol_Rpb1_2"/>
    <property type="match status" value="2"/>
</dbReference>
<evidence type="ECO:0000256" key="7">
    <source>
        <dbReference type="HAMAP-Rule" id="MF_01322"/>
    </source>
</evidence>
<keyword evidence="7" id="KW-0862">Zinc</keyword>
<dbReference type="GO" id="GO:0003899">
    <property type="term" value="F:DNA-directed RNA polymerase activity"/>
    <property type="evidence" value="ECO:0007669"/>
    <property type="project" value="UniProtKB-UniRule"/>
</dbReference>
<feature type="binding site" evidence="7">
    <location>
        <position position="59"/>
    </location>
    <ligand>
        <name>Zn(2+)</name>
        <dbReference type="ChEBI" id="CHEBI:29105"/>
        <label>1</label>
    </ligand>
</feature>
<dbReference type="InterPro" id="IPR044893">
    <property type="entry name" value="RNA_pol_Rpb1_clamp_domain"/>
</dbReference>
<dbReference type="Pfam" id="PF04983">
    <property type="entry name" value="RNA_pol_Rpb1_3"/>
    <property type="match status" value="1"/>
</dbReference>
<dbReference type="InterPro" id="IPR012754">
    <property type="entry name" value="DNA-dir_RpoC_beta_prime_bact"/>
</dbReference>
<comment type="subunit">
    <text evidence="7">The RNAP catalytic core consists of 2 alpha, 1 beta, 1 beta' and 1 omega subunit. When a sigma factor is associated with the core the holoenzyme is formed, which can initiate transcription.</text>
</comment>
<dbReference type="GO" id="GO:0000287">
    <property type="term" value="F:magnesium ion binding"/>
    <property type="evidence" value="ECO:0007669"/>
    <property type="project" value="UniProtKB-UniRule"/>
</dbReference>
<keyword evidence="7" id="KW-0460">Magnesium</keyword>
<dbReference type="GO" id="GO:0003677">
    <property type="term" value="F:DNA binding"/>
    <property type="evidence" value="ECO:0007669"/>
    <property type="project" value="UniProtKB-UniRule"/>
</dbReference>
<name>A0A2H0N6V2_9BACT</name>
<dbReference type="InterPro" id="IPR006592">
    <property type="entry name" value="RNA_pol_N"/>
</dbReference>
<proteinExistence type="inferred from homology"/>
<dbReference type="Gene3D" id="1.10.274.100">
    <property type="entry name" value="RNA polymerase Rpb1, domain 3"/>
    <property type="match status" value="2"/>
</dbReference>
<accession>A0A2H0N6V2</accession>
<dbReference type="Gene3D" id="2.40.50.100">
    <property type="match status" value="1"/>
</dbReference>
<dbReference type="Pfam" id="PF04998">
    <property type="entry name" value="RNA_pol_Rpb1_5"/>
    <property type="match status" value="1"/>
</dbReference>
<keyword evidence="4 7" id="KW-0479">Metal-binding</keyword>
<evidence type="ECO:0000256" key="2">
    <source>
        <dbReference type="ARBA" id="ARBA00022679"/>
    </source>
</evidence>
<keyword evidence="1 7" id="KW-0240">DNA-directed RNA polymerase</keyword>
<dbReference type="CDD" id="cd01609">
    <property type="entry name" value="RNAP_beta'_N"/>
    <property type="match status" value="1"/>
</dbReference>
<feature type="domain" description="RNA polymerase N-terminal" evidence="9">
    <location>
        <begin position="264"/>
        <end position="545"/>
    </location>
</feature>
<dbReference type="InterPro" id="IPR007081">
    <property type="entry name" value="RNA_pol_Rpb1_5"/>
</dbReference>
<dbReference type="Pfam" id="PF04997">
    <property type="entry name" value="RNA_pol_Rpb1_1"/>
    <property type="match status" value="1"/>
</dbReference>
<feature type="binding site" evidence="7">
    <location>
        <position position="75"/>
    </location>
    <ligand>
        <name>Zn(2+)</name>
        <dbReference type="ChEBI" id="CHEBI:29105"/>
        <label>1</label>
    </ligand>
</feature>
<protein>
    <recommendedName>
        <fullName evidence="7">DNA-directed RNA polymerase subunit beta'</fullName>
        <shortName evidence="7">RNAP subunit beta'</shortName>
        <ecNumber evidence="7">2.7.7.6</ecNumber>
    </recommendedName>
    <alternativeName>
        <fullName evidence="7">RNA polymerase subunit beta'</fullName>
    </alternativeName>
    <alternativeName>
        <fullName evidence="7">Transcriptase subunit beta'</fullName>
    </alternativeName>
</protein>
<dbReference type="EMBL" id="PCWO01000050">
    <property type="protein sequence ID" value="PIR04623.1"/>
    <property type="molecule type" value="Genomic_DNA"/>
</dbReference>
<evidence type="ECO:0000313" key="10">
    <source>
        <dbReference type="EMBL" id="PIR04623.1"/>
    </source>
</evidence>
<gene>
    <name evidence="7 10" type="primary">rpoC</name>
    <name evidence="10" type="ORF">COV57_03515</name>
</gene>
<dbReference type="GO" id="GO:0006351">
    <property type="term" value="P:DNA-templated transcription"/>
    <property type="evidence" value="ECO:0007669"/>
    <property type="project" value="UniProtKB-UniRule"/>
</dbReference>
<evidence type="ECO:0000259" key="9">
    <source>
        <dbReference type="SMART" id="SM00663"/>
    </source>
</evidence>
<dbReference type="EC" id="2.7.7.6" evidence="7"/>
<dbReference type="Gene3D" id="1.10.40.90">
    <property type="match status" value="1"/>
</dbReference>
<comment type="catalytic activity">
    <reaction evidence="6 7 8">
        <text>RNA(n) + a ribonucleoside 5'-triphosphate = RNA(n+1) + diphosphate</text>
        <dbReference type="Rhea" id="RHEA:21248"/>
        <dbReference type="Rhea" id="RHEA-COMP:14527"/>
        <dbReference type="Rhea" id="RHEA-COMP:17342"/>
        <dbReference type="ChEBI" id="CHEBI:33019"/>
        <dbReference type="ChEBI" id="CHEBI:61557"/>
        <dbReference type="ChEBI" id="CHEBI:140395"/>
        <dbReference type="EC" id="2.7.7.6"/>
    </reaction>
</comment>
<evidence type="ECO:0000256" key="6">
    <source>
        <dbReference type="ARBA" id="ARBA00048552"/>
    </source>
</evidence>
<comment type="function">
    <text evidence="7 8">DNA-dependent RNA polymerase catalyzes the transcription of DNA into RNA using the four ribonucleoside triphosphates as substrates.</text>
</comment>
<dbReference type="Gene3D" id="1.10.132.30">
    <property type="match status" value="1"/>
</dbReference>
<evidence type="ECO:0000256" key="3">
    <source>
        <dbReference type="ARBA" id="ARBA00022695"/>
    </source>
</evidence>
<dbReference type="Pfam" id="PF05000">
    <property type="entry name" value="RNA_pol_Rpb1_4"/>
    <property type="match status" value="1"/>
</dbReference>
<dbReference type="InterPro" id="IPR000722">
    <property type="entry name" value="RNA_pol_asu"/>
</dbReference>
<dbReference type="Gene3D" id="2.40.40.20">
    <property type="match status" value="1"/>
</dbReference>
<comment type="cofactor">
    <cofactor evidence="7">
        <name>Zn(2+)</name>
        <dbReference type="ChEBI" id="CHEBI:29105"/>
    </cofactor>
    <text evidence="7">Binds 2 Zn(2+) ions per subunit.</text>
</comment>
<comment type="cofactor">
    <cofactor evidence="7">
        <name>Mg(2+)</name>
        <dbReference type="ChEBI" id="CHEBI:18420"/>
    </cofactor>
    <text evidence="7">Binds 1 Mg(2+) ion per subunit.</text>
</comment>
<comment type="caution">
    <text evidence="10">The sequence shown here is derived from an EMBL/GenBank/DDBJ whole genome shotgun (WGS) entry which is preliminary data.</text>
</comment>
<dbReference type="CDD" id="cd02655">
    <property type="entry name" value="RNAP_beta'_C"/>
    <property type="match status" value="1"/>
</dbReference>
<feature type="binding site" evidence="7">
    <location>
        <position position="57"/>
    </location>
    <ligand>
        <name>Zn(2+)</name>
        <dbReference type="ChEBI" id="CHEBI:29105"/>
        <label>1</label>
    </ligand>
</feature>
<dbReference type="InterPro" id="IPR038120">
    <property type="entry name" value="Rpb1_funnel_sf"/>
</dbReference>
<dbReference type="InterPro" id="IPR007080">
    <property type="entry name" value="RNA_pol_Rpb1_1"/>
</dbReference>
<dbReference type="InterPro" id="IPR007066">
    <property type="entry name" value="RNA_pol_Rpb1_3"/>
</dbReference>
<dbReference type="Gene3D" id="1.10.150.390">
    <property type="match status" value="1"/>
</dbReference>
<dbReference type="HAMAP" id="MF_01322">
    <property type="entry name" value="RNApol_bact_RpoC"/>
    <property type="match status" value="1"/>
</dbReference>
<evidence type="ECO:0000256" key="8">
    <source>
        <dbReference type="RuleBase" id="RU004279"/>
    </source>
</evidence>
<feature type="binding site" evidence="7">
    <location>
        <position position="813"/>
    </location>
    <ligand>
        <name>Zn(2+)</name>
        <dbReference type="ChEBI" id="CHEBI:29105"/>
        <label>2</label>
    </ligand>
</feature>
<feature type="binding site" evidence="7">
    <location>
        <position position="72"/>
    </location>
    <ligand>
        <name>Zn(2+)</name>
        <dbReference type="ChEBI" id="CHEBI:29105"/>
        <label>1</label>
    </ligand>
</feature>
<evidence type="ECO:0000313" key="11">
    <source>
        <dbReference type="Proteomes" id="UP000229893"/>
    </source>
</evidence>
<reference evidence="10 11" key="1">
    <citation type="submission" date="2017-09" db="EMBL/GenBank/DDBJ databases">
        <title>Depth-based differentiation of microbial function through sediment-hosted aquifers and enrichment of novel symbionts in the deep terrestrial subsurface.</title>
        <authorList>
            <person name="Probst A.J."/>
            <person name="Ladd B."/>
            <person name="Jarett J.K."/>
            <person name="Geller-Mcgrath D.E."/>
            <person name="Sieber C.M."/>
            <person name="Emerson J.B."/>
            <person name="Anantharaman K."/>
            <person name="Thomas B.C."/>
            <person name="Malmstrom R."/>
            <person name="Stieglmeier M."/>
            <person name="Klingl A."/>
            <person name="Woyke T."/>
            <person name="Ryan C.M."/>
            <person name="Banfield J.F."/>
        </authorList>
    </citation>
    <scope>NUCLEOTIDE SEQUENCE [LARGE SCALE GENOMIC DNA]</scope>
    <source>
        <strain evidence="10">CG11_big_fil_rev_8_21_14_0_20_35_14</strain>
    </source>
</reference>
<comment type="similarity">
    <text evidence="7 8">Belongs to the RNA polymerase beta' chain family.</text>
</comment>
<dbReference type="PANTHER" id="PTHR19376">
    <property type="entry name" value="DNA-DIRECTED RNA POLYMERASE"/>
    <property type="match status" value="1"/>
</dbReference>
<dbReference type="Gene3D" id="1.10.1790.20">
    <property type="match status" value="1"/>
</dbReference>
<dbReference type="InterPro" id="IPR007083">
    <property type="entry name" value="RNA_pol_Rpb1_4"/>
</dbReference>
<feature type="binding site" evidence="7">
    <location>
        <position position="491"/>
    </location>
    <ligand>
        <name>Mg(2+)</name>
        <dbReference type="ChEBI" id="CHEBI:18420"/>
    </ligand>
</feature>
<dbReference type="SUPFAM" id="SSF64484">
    <property type="entry name" value="beta and beta-prime subunits of DNA dependent RNA-polymerase"/>
    <property type="match status" value="1"/>
</dbReference>
<dbReference type="GO" id="GO:0008270">
    <property type="term" value="F:zinc ion binding"/>
    <property type="evidence" value="ECO:0007669"/>
    <property type="project" value="UniProtKB-UniRule"/>
</dbReference>
<dbReference type="Gene3D" id="4.10.860.120">
    <property type="entry name" value="RNA polymerase II, clamp domain"/>
    <property type="match status" value="1"/>
</dbReference>
<keyword evidence="5 7" id="KW-0804">Transcription</keyword>
<dbReference type="SMART" id="SM00663">
    <property type="entry name" value="RPOLA_N"/>
    <property type="match status" value="1"/>
</dbReference>
<dbReference type="InterPro" id="IPR042102">
    <property type="entry name" value="RNA_pol_Rpb1_3_sf"/>
</dbReference>
<evidence type="ECO:0000256" key="4">
    <source>
        <dbReference type="ARBA" id="ARBA00022723"/>
    </source>
</evidence>
<organism evidence="10 11">
    <name type="scientific">Candidatus Liptonbacteria bacterium CG11_big_fil_rev_8_21_14_0_20_35_14</name>
    <dbReference type="NCBI Taxonomy" id="1974634"/>
    <lineage>
        <taxon>Bacteria</taxon>
        <taxon>Candidatus Liptoniibacteriota</taxon>
    </lineage>
</organism>
<sequence length="1192" mass="133710">MKYFDSLKITIASPDDIKKWSHGEIIKPETINYRTQRPEKDGLFSERIFGPTKDYECYCGKYRRIRYKGVTCDKCGVEVTRAIVRRERMGHIELATPVCHIWFFKNIPSKLGLILDISTSKLEKVVYYAAYIVTKIDEINRAKAIEDINKELKERKNQDGQDKESIKSLEEAAEYTKENLELLRIGEVISEVAYFDLARKFGNVFEAGTGGSAIRKILVNINLSDEIEKVEKDLESIRDATKKIKLLKRLKIMTAMKKNNLRPEWMVMTYLPVLPPDLRPMVPLDGGRYATSDLNDLYRRVINRNNRLKKLMELRAPEVIVTNEKRMLQEAVDALVDNSARTGSTQQMSSSRRPLRSLSDMLKGKQGRFRQNLLGKRVDYSGRSVIVVGPSLHLHECGLPKKMALELFKPFVISKIIERELAHNIRNANRFIEQTPPEVWSILEEVIADRKVLLNRAPTLHRMSVQAFKPVLTENLAIQVPPLVCKAFNADFDGDQMAVHLPLSDEAQTEARERMLSSANLLLPANGEPVVHPTLDMILGIYYLTKINPNAKGKNSVFSSDNEAMMALDFGYINLNAPIKIGSPKNKETSCGRVIFNEILPKGHKVNKILKKKDVINIISDITSEYGFEKTAEVIDEMKMLGFKYATKSGISWAMSDLITPKEKEAIMIEAEKEIERIEDQLSEGLMTVAEKKTKSMAVWNKVKGEIAKVIPSTIDEFGSVYYIIDSGSRGSWMQPLQMMGIKGLVASPKGDAIELPIKSSLKEGFKVLEYFISTHGSRKGLTDTALKTAQAGYLTRRLVDVSQDVIIREKDCRTKDSIKIIRKDGETFGQTFSSRLYSRTAAIDIKDGHKVIVKAGAPIGRKEAENIEATNLDLISVRSPITCKSLFGICSKCYGLDLANSRDVEIGEAVGVIAAQSIGEPGTQLTLRTFHLLGSAGADITHGLPRVEELFEVRSPKGKAIIAEGDGVIEDIREDDLVRTIIFKMTDGKKSKVIEYPVHRAIKIFVKAGDIIEKGHQITEGHIDLKELLKYKGPHEVQRYIINEIQKIYSIEGAPINNKHIECVIRQMFSRVKITETGDSDFLLGDIVDKSRFMEVNRKVKKAGNTPAKSQQLLMGITKVSLSSDSFLSAASFQETAKSLVNAAVVGKVDYLRGLKENVIIGRLIPVGTGFKKHAEGFSEDDYADDLDDES</sequence>
<dbReference type="GO" id="GO:0000428">
    <property type="term" value="C:DNA-directed RNA polymerase complex"/>
    <property type="evidence" value="ECO:0007669"/>
    <property type="project" value="UniProtKB-KW"/>
</dbReference>
<feature type="binding site" evidence="7">
    <location>
        <position position="493"/>
    </location>
    <ligand>
        <name>Mg(2+)</name>
        <dbReference type="ChEBI" id="CHEBI:18420"/>
    </ligand>
</feature>
<dbReference type="AlphaFoldDB" id="A0A2H0N6V2"/>
<feature type="binding site" evidence="7">
    <location>
        <position position="884"/>
    </location>
    <ligand>
        <name>Zn(2+)</name>
        <dbReference type="ChEBI" id="CHEBI:29105"/>
        <label>2</label>
    </ligand>
</feature>
<feature type="binding site" evidence="7">
    <location>
        <position position="894"/>
    </location>
    <ligand>
        <name>Zn(2+)</name>
        <dbReference type="ChEBI" id="CHEBI:29105"/>
        <label>2</label>
    </ligand>
</feature>
<keyword evidence="3 7" id="KW-0548">Nucleotidyltransferase</keyword>
<feature type="binding site" evidence="7">
    <location>
        <position position="495"/>
    </location>
    <ligand>
        <name>Mg(2+)</name>
        <dbReference type="ChEBI" id="CHEBI:18420"/>
    </ligand>
</feature>
<dbReference type="PANTHER" id="PTHR19376:SF54">
    <property type="entry name" value="DNA-DIRECTED RNA POLYMERASE SUBUNIT BETA"/>
    <property type="match status" value="1"/>
</dbReference>
<evidence type="ECO:0000256" key="5">
    <source>
        <dbReference type="ARBA" id="ARBA00023163"/>
    </source>
</evidence>
<keyword evidence="2 7" id="KW-0808">Transferase</keyword>
<dbReference type="Proteomes" id="UP000229893">
    <property type="component" value="Unassembled WGS sequence"/>
</dbReference>
<dbReference type="NCBIfam" id="TIGR02386">
    <property type="entry name" value="rpoC_TIGR"/>
    <property type="match status" value="1"/>
</dbReference>
<feature type="binding site" evidence="7">
    <location>
        <position position="891"/>
    </location>
    <ligand>
        <name>Zn(2+)</name>
        <dbReference type="ChEBI" id="CHEBI:29105"/>
        <label>2</label>
    </ligand>
</feature>
<evidence type="ECO:0000256" key="1">
    <source>
        <dbReference type="ARBA" id="ARBA00022478"/>
    </source>
</evidence>
<dbReference type="InterPro" id="IPR045867">
    <property type="entry name" value="DNA-dir_RpoC_beta_prime"/>
</dbReference>